<accession>A0A9P8AKR9</accession>
<dbReference type="InterPro" id="IPR056884">
    <property type="entry name" value="NPHP3-like_N"/>
</dbReference>
<sequence length="116" mass="12788">MTTQQLACREHLMTGDLDADMGGEYVEGTRQDVLRVTLWLESNTHPLVCLLQGTAGTGQTPTANSIARITSNPDRHVLGSTSFCCRKEAHRKNIRCITPSIAFELATSVRHMDDNC</sequence>
<evidence type="ECO:0000259" key="2">
    <source>
        <dbReference type="Pfam" id="PF24883"/>
    </source>
</evidence>
<evidence type="ECO:0000256" key="1">
    <source>
        <dbReference type="ARBA" id="ARBA00022737"/>
    </source>
</evidence>
<dbReference type="AlphaFoldDB" id="A0A9P8AKR9"/>
<dbReference type="RefSeq" id="XP_043032988.1">
    <property type="nucleotide sequence ID" value="XM_043178125.1"/>
</dbReference>
<keyword evidence="1" id="KW-0677">Repeat</keyword>
<evidence type="ECO:0000313" key="3">
    <source>
        <dbReference type="EMBL" id="KAG7439488.1"/>
    </source>
</evidence>
<reference evidence="3" key="1">
    <citation type="submission" date="2020-11" db="EMBL/GenBank/DDBJ databases">
        <title>Adaptations for nitrogen fixation in a non-lichenized fungal sporocarp promotes dispersal by wood-feeding termites.</title>
        <authorList>
            <consortium name="DOE Joint Genome Institute"/>
            <person name="Koch R.A."/>
            <person name="Yoon G."/>
            <person name="Arayal U."/>
            <person name="Lail K."/>
            <person name="Amirebrahimi M."/>
            <person name="Labutti K."/>
            <person name="Lipzen A."/>
            <person name="Riley R."/>
            <person name="Barry K."/>
            <person name="Henrissat B."/>
            <person name="Grigoriev I.V."/>
            <person name="Herr J.R."/>
            <person name="Aime M.C."/>
        </authorList>
    </citation>
    <scope>NUCLEOTIDE SEQUENCE</scope>
    <source>
        <strain evidence="3">MCA 3950</strain>
    </source>
</reference>
<keyword evidence="4" id="KW-1185">Reference proteome</keyword>
<comment type="caution">
    <text evidence="3">The sequence shown here is derived from an EMBL/GenBank/DDBJ whole genome shotgun (WGS) entry which is preliminary data.</text>
</comment>
<dbReference type="Proteomes" id="UP000812287">
    <property type="component" value="Unassembled WGS sequence"/>
</dbReference>
<dbReference type="Pfam" id="PF24883">
    <property type="entry name" value="NPHP3_N"/>
    <property type="match status" value="1"/>
</dbReference>
<evidence type="ECO:0000313" key="4">
    <source>
        <dbReference type="Proteomes" id="UP000812287"/>
    </source>
</evidence>
<name>A0A9P8AKR9_9AGAR</name>
<dbReference type="EMBL" id="MU250592">
    <property type="protein sequence ID" value="KAG7439488.1"/>
    <property type="molecule type" value="Genomic_DNA"/>
</dbReference>
<dbReference type="GeneID" id="66100412"/>
<proteinExistence type="predicted"/>
<gene>
    <name evidence="3" type="ORF">BT62DRAFT_1013866</name>
</gene>
<protein>
    <recommendedName>
        <fullName evidence="2">Nephrocystin 3-like N-terminal domain-containing protein</fullName>
    </recommendedName>
</protein>
<feature type="domain" description="Nephrocystin 3-like N-terminal" evidence="2">
    <location>
        <begin position="36"/>
        <end position="112"/>
    </location>
</feature>
<organism evidence="3 4">
    <name type="scientific">Guyanagaster necrorhizus</name>
    <dbReference type="NCBI Taxonomy" id="856835"/>
    <lineage>
        <taxon>Eukaryota</taxon>
        <taxon>Fungi</taxon>
        <taxon>Dikarya</taxon>
        <taxon>Basidiomycota</taxon>
        <taxon>Agaricomycotina</taxon>
        <taxon>Agaricomycetes</taxon>
        <taxon>Agaricomycetidae</taxon>
        <taxon>Agaricales</taxon>
        <taxon>Marasmiineae</taxon>
        <taxon>Physalacriaceae</taxon>
        <taxon>Guyanagaster</taxon>
    </lineage>
</organism>